<feature type="compositionally biased region" description="Polar residues" evidence="1">
    <location>
        <begin position="585"/>
        <end position="595"/>
    </location>
</feature>
<feature type="compositionally biased region" description="Polar residues" evidence="1">
    <location>
        <begin position="113"/>
        <end position="122"/>
    </location>
</feature>
<feature type="compositionally biased region" description="Polar residues" evidence="1">
    <location>
        <begin position="616"/>
        <end position="626"/>
    </location>
</feature>
<sequence>MFRKKRSASQHHPQLSTSSTQSAQSAATRAFLKSQPSSNSLSSAAAAAALRSLTPTPTPIENVQTKRMLQRQASLSSQSGGSPSLRPSSRNGLRRVNSSGSMAARTFRDQSPHRPTSSYSTMSAPGIAPPLPSIPPQYNARTNQERRSVSLGPHVWSSTPHTQASGGPINVNSPAAEPESPQSGAGPGVGQASPGHQRSESRNSINFSYPMNSRTNSPTIPSGFPDRRDEAIGALRNDHATQMDVPHNKRPIAQPNKVGRQPGPGSPGRSPRAVGTALAAAQAAIVTRGDEPSTPPVSSRTVRHREHKAYEQSPSRSPASVDIRSRPQIKKPPTIMEDRQTKERSEPEPAKEQKAQLVNKAAFSEEAPRVRTPPISERAPESLRTPPVSPPRSNLMAELDGELQPAQLRQSSSPGRSARFPTQLTVMNLGSEQLHQPPPRSVSPAKSALKVTRNSSLSPDGRIHGILRPGPPLSELSDATSVASDDGIRSNHRRKSVKVSFDDEAEVVGVAASPPTSPEEIVPESPPGKSKSKTSWFGLHKRKSSPLRSTEVDEFDGILKPRAALPSFGSIRATKDGAQPELIQQGVNDNESTLSESDEETPNSSFSNDHAIGNIISRSVQQNGQKQAHIDNEVSAASTDTAARGNAESQEENIPLDDSDSEPAYYPRTPLSPLPEAPSEQSLPLTPNPNLVPPDITLQPATPEIEKGRPSLEEYDDAAEFTLPSVDMEPEAVSQKTGKRRSRGETDDDDSPSIYSDAEEELDGDGLGFGSINAILDHEAASSPSAASECEVATSRNEADEANDTDANGANFPETCRVAHVDTPVLADSETPVSGFPPPIEPLLVSSPYTSFPTQPDDKTNSVQRGIERSSTVPVEVHTIAQVRDGDDPEEVLARYDQAVSNTTQQTRGQNAPPRRKDVKRPEPVELDVNGADSQTLRRQLSNGSDSSSSFRRTRRASRGGMGMRRTLRGSQPSNSVPSSPTRSTVPSVESQPLPSGLGAGTMRTTLRANAPRKEKPSFFSSSKPQKGKPVRAPGTSFASRFPDSDSDSDGGIQNHRLQRPMRNMSDNDMRPVRGIPRRKGAYDGDSTELEDSSDGEGRPTSGPKVSVRQPQPTTVRDPALAAVAKSRGMTEGELEQLLSRGSSRKPTLFNRLSLKKPKPLVQRGKLQPHEPSTNGTIPEHSQVPNQTLQADKTPVTTSPSRLLKKSPHKSSAGDTWPLGSENADPVDSGIGSASSPSTVQQPAPPQTSDRVAVNGNKADSQPPLDQEPFAGGNRASGVVIESSGRKKRFQRLRNAFKIRG</sequence>
<feature type="compositionally biased region" description="Polar residues" evidence="1">
    <location>
        <begin position="202"/>
        <end position="220"/>
    </location>
</feature>
<reference evidence="2 3" key="1">
    <citation type="submission" date="2024-07" db="EMBL/GenBank/DDBJ databases">
        <title>Section-level genome sequencing and comparative genomics of Aspergillus sections Usti and Cavernicolus.</title>
        <authorList>
            <consortium name="Lawrence Berkeley National Laboratory"/>
            <person name="Nybo J.L."/>
            <person name="Vesth T.C."/>
            <person name="Theobald S."/>
            <person name="Frisvad J.C."/>
            <person name="Larsen T.O."/>
            <person name="Kjaerboelling I."/>
            <person name="Rothschild-Mancinelli K."/>
            <person name="Lyhne E.K."/>
            <person name="Kogle M.E."/>
            <person name="Barry K."/>
            <person name="Clum A."/>
            <person name="Na H."/>
            <person name="Ledsgaard L."/>
            <person name="Lin J."/>
            <person name="Lipzen A."/>
            <person name="Kuo A."/>
            <person name="Riley R."/>
            <person name="Mondo S."/>
            <person name="LaButti K."/>
            <person name="Haridas S."/>
            <person name="Pangalinan J."/>
            <person name="Salamov A.A."/>
            <person name="Simmons B.A."/>
            <person name="Magnuson J.K."/>
            <person name="Chen J."/>
            <person name="Drula E."/>
            <person name="Henrissat B."/>
            <person name="Wiebenga A."/>
            <person name="Lubbers R.J."/>
            <person name="Gomes A.C."/>
            <person name="Makela M.R."/>
            <person name="Stajich J."/>
            <person name="Grigoriev I.V."/>
            <person name="Mortensen U.H."/>
            <person name="De vries R.P."/>
            <person name="Baker S.E."/>
            <person name="Andersen M.R."/>
        </authorList>
    </citation>
    <scope>NUCLEOTIDE SEQUENCE [LARGE SCALE GENOMIC DNA]</scope>
    <source>
        <strain evidence="2 3">CBS 600.67</strain>
    </source>
</reference>
<dbReference type="EMBL" id="JBFXLS010000070">
    <property type="protein sequence ID" value="KAL2820515.1"/>
    <property type="molecule type" value="Genomic_DNA"/>
</dbReference>
<feature type="compositionally biased region" description="Low complexity" evidence="1">
    <location>
        <begin position="938"/>
        <end position="951"/>
    </location>
</feature>
<evidence type="ECO:0000256" key="1">
    <source>
        <dbReference type="SAM" id="MobiDB-lite"/>
    </source>
</evidence>
<feature type="region of interest" description="Disordered" evidence="1">
    <location>
        <begin position="897"/>
        <end position="1287"/>
    </location>
</feature>
<feature type="compositionally biased region" description="Low complexity" evidence="1">
    <location>
        <begin position="259"/>
        <end position="284"/>
    </location>
</feature>
<keyword evidence="3" id="KW-1185">Reference proteome</keyword>
<feature type="compositionally biased region" description="Acidic residues" evidence="1">
    <location>
        <begin position="746"/>
        <end position="764"/>
    </location>
</feature>
<feature type="region of interest" description="Disordered" evidence="1">
    <location>
        <begin position="1"/>
        <end position="812"/>
    </location>
</feature>
<feature type="compositionally biased region" description="Polar residues" evidence="1">
    <location>
        <begin position="156"/>
        <end position="173"/>
    </location>
</feature>
<feature type="compositionally biased region" description="Acidic residues" evidence="1">
    <location>
        <begin position="1086"/>
        <end position="1095"/>
    </location>
</feature>
<feature type="compositionally biased region" description="Polar residues" evidence="1">
    <location>
        <begin position="861"/>
        <end position="871"/>
    </location>
</feature>
<name>A0ABR4HYL7_9EURO</name>
<proteinExistence type="predicted"/>
<feature type="compositionally biased region" description="Basic and acidic residues" evidence="1">
    <location>
        <begin position="225"/>
        <end position="241"/>
    </location>
</feature>
<feature type="compositionally biased region" description="Low complexity" evidence="1">
    <location>
        <begin position="969"/>
        <end position="991"/>
    </location>
</feature>
<feature type="compositionally biased region" description="Low complexity" evidence="1">
    <location>
        <begin position="70"/>
        <end position="95"/>
    </location>
</feature>
<feature type="compositionally biased region" description="Polar residues" evidence="1">
    <location>
        <begin position="1183"/>
        <end position="1201"/>
    </location>
</feature>
<evidence type="ECO:0000313" key="2">
    <source>
        <dbReference type="EMBL" id="KAL2820515.1"/>
    </source>
</evidence>
<protein>
    <submittedName>
        <fullName evidence="2">Uncharacterized protein</fullName>
    </submittedName>
</protein>
<comment type="caution">
    <text evidence="2">The sequence shown here is derived from an EMBL/GenBank/DDBJ whole genome shotgun (WGS) entry which is preliminary data.</text>
</comment>
<feature type="compositionally biased region" description="Acidic residues" evidence="1">
    <location>
        <begin position="649"/>
        <end position="661"/>
    </location>
</feature>
<feature type="compositionally biased region" description="Low complexity" evidence="1">
    <location>
        <begin position="14"/>
        <end position="28"/>
    </location>
</feature>
<dbReference type="Proteomes" id="UP001610335">
    <property type="component" value="Unassembled WGS sequence"/>
</dbReference>
<feature type="compositionally biased region" description="Polar residues" evidence="1">
    <location>
        <begin position="1232"/>
        <end position="1250"/>
    </location>
</feature>
<feature type="compositionally biased region" description="Polar residues" evidence="1">
    <location>
        <begin position="899"/>
        <end position="910"/>
    </location>
</feature>
<feature type="compositionally biased region" description="Low complexity" evidence="1">
    <location>
        <begin position="36"/>
        <end position="55"/>
    </location>
</feature>
<evidence type="ECO:0000313" key="3">
    <source>
        <dbReference type="Proteomes" id="UP001610335"/>
    </source>
</evidence>
<feature type="region of interest" description="Disordered" evidence="1">
    <location>
        <begin position="846"/>
        <end position="871"/>
    </location>
</feature>
<organism evidence="2 3">
    <name type="scientific">Aspergillus cavernicola</name>
    <dbReference type="NCBI Taxonomy" id="176166"/>
    <lineage>
        <taxon>Eukaryota</taxon>
        <taxon>Fungi</taxon>
        <taxon>Dikarya</taxon>
        <taxon>Ascomycota</taxon>
        <taxon>Pezizomycotina</taxon>
        <taxon>Eurotiomycetes</taxon>
        <taxon>Eurotiomycetidae</taxon>
        <taxon>Eurotiales</taxon>
        <taxon>Aspergillaceae</taxon>
        <taxon>Aspergillus</taxon>
        <taxon>Aspergillus subgen. Nidulantes</taxon>
    </lineage>
</organism>
<gene>
    <name evidence="2" type="ORF">BDW59DRAFT_150857</name>
</gene>
<feature type="compositionally biased region" description="Basic and acidic residues" evidence="1">
    <location>
        <begin position="336"/>
        <end position="354"/>
    </location>
</feature>
<accession>A0ABR4HYL7</accession>
<feature type="compositionally biased region" description="Polar residues" evidence="1">
    <location>
        <begin position="407"/>
        <end position="434"/>
    </location>
</feature>